<dbReference type="CDD" id="cd00340">
    <property type="entry name" value="GSH_Peroxidase"/>
    <property type="match status" value="1"/>
</dbReference>
<dbReference type="PROSITE" id="PS51355">
    <property type="entry name" value="GLUTATHIONE_PEROXID_3"/>
    <property type="match status" value="1"/>
</dbReference>
<name>A0A0D8J4Z3_9BACT</name>
<comment type="similarity">
    <text evidence="1 5">Belongs to the glutathione peroxidase family.</text>
</comment>
<dbReference type="RefSeq" id="WP_045033436.1">
    <property type="nucleotide sequence ID" value="NZ_JRHC01000007.1"/>
</dbReference>
<dbReference type="Gene3D" id="3.40.30.10">
    <property type="entry name" value="Glutaredoxin"/>
    <property type="match status" value="1"/>
</dbReference>
<gene>
    <name evidence="7" type="ORF">LH29_22380</name>
</gene>
<dbReference type="PANTHER" id="PTHR11592:SF78">
    <property type="entry name" value="GLUTATHIONE PEROXIDASE"/>
    <property type="match status" value="1"/>
</dbReference>
<dbReference type="EMBL" id="JRHC01000007">
    <property type="protein sequence ID" value="KJF42030.1"/>
    <property type="molecule type" value="Genomic_DNA"/>
</dbReference>
<dbReference type="InterPro" id="IPR036249">
    <property type="entry name" value="Thioredoxin-like_sf"/>
</dbReference>
<dbReference type="AlphaFoldDB" id="A0A0D8J4Z3"/>
<evidence type="ECO:0000256" key="5">
    <source>
        <dbReference type="RuleBase" id="RU000499"/>
    </source>
</evidence>
<comment type="caution">
    <text evidence="7">The sequence shown here is derived from an EMBL/GenBank/DDBJ whole genome shotgun (WGS) entry which is preliminary data.</text>
</comment>
<keyword evidence="8" id="KW-1185">Reference proteome</keyword>
<feature type="signal peptide" evidence="6">
    <location>
        <begin position="1"/>
        <end position="18"/>
    </location>
</feature>
<dbReference type="PATRIC" id="fig|1544798.3.peg.4657"/>
<protein>
    <recommendedName>
        <fullName evidence="5">Glutathione peroxidase</fullName>
    </recommendedName>
</protein>
<dbReference type="GO" id="GO:0034599">
    <property type="term" value="P:cellular response to oxidative stress"/>
    <property type="evidence" value="ECO:0007669"/>
    <property type="project" value="TreeGrafter"/>
</dbReference>
<reference evidence="7 8" key="1">
    <citation type="submission" date="2014-09" db="EMBL/GenBank/DDBJ databases">
        <title>Draft Genome Sequence of Draconibacterium sp. JN14CK-3.</title>
        <authorList>
            <person name="Dong C."/>
            <person name="Lai Q."/>
            <person name="Shao Z."/>
        </authorList>
    </citation>
    <scope>NUCLEOTIDE SEQUENCE [LARGE SCALE GENOMIC DNA]</scope>
    <source>
        <strain evidence="7 8">JN14CK-3</strain>
    </source>
</reference>
<dbReference type="GO" id="GO:0004601">
    <property type="term" value="F:peroxidase activity"/>
    <property type="evidence" value="ECO:0007669"/>
    <property type="project" value="UniProtKB-KW"/>
</dbReference>
<feature type="active site" evidence="4">
    <location>
        <position position="55"/>
    </location>
</feature>
<dbReference type="Pfam" id="PF00255">
    <property type="entry name" value="GSHPx"/>
    <property type="match status" value="1"/>
</dbReference>
<evidence type="ECO:0000313" key="7">
    <source>
        <dbReference type="EMBL" id="KJF42030.1"/>
    </source>
</evidence>
<dbReference type="InterPro" id="IPR000889">
    <property type="entry name" value="Glutathione_peroxidase"/>
</dbReference>
<evidence type="ECO:0000313" key="8">
    <source>
        <dbReference type="Proteomes" id="UP000032544"/>
    </source>
</evidence>
<evidence type="ECO:0000256" key="1">
    <source>
        <dbReference type="ARBA" id="ARBA00006926"/>
    </source>
</evidence>
<dbReference type="OrthoDB" id="9789406at2"/>
<accession>A0A0D8J4Z3</accession>
<evidence type="ECO:0000256" key="4">
    <source>
        <dbReference type="PIRSR" id="PIRSR000303-1"/>
    </source>
</evidence>
<keyword evidence="6" id="KW-0732">Signal</keyword>
<evidence type="ECO:0000256" key="3">
    <source>
        <dbReference type="ARBA" id="ARBA00023002"/>
    </source>
</evidence>
<dbReference type="SUPFAM" id="SSF52833">
    <property type="entry name" value="Thioredoxin-like"/>
    <property type="match status" value="1"/>
</dbReference>
<dbReference type="PRINTS" id="PR01011">
    <property type="entry name" value="GLUTPROXDASE"/>
</dbReference>
<sequence>MRKYIFFVLLFCTTSVAAQYKTLYDFSAPTIDGDTLHFSSLKGKKVLIVNTASECMLTPQYEKLQELYEEYGGDDFEIVAFPCNDFGKQEPGDNETIKTFCTQYHISFTLMEKIAIKDNPPPVYRWLMNSEENGTLDAKVWWNFQKFMIDEEGKVVDFVRPTKSPLCDKIINWLNE</sequence>
<keyword evidence="3 5" id="KW-0560">Oxidoreductase</keyword>
<organism evidence="7 8">
    <name type="scientific">Draconibacterium sediminis</name>
    <dbReference type="NCBI Taxonomy" id="1544798"/>
    <lineage>
        <taxon>Bacteria</taxon>
        <taxon>Pseudomonadati</taxon>
        <taxon>Bacteroidota</taxon>
        <taxon>Bacteroidia</taxon>
        <taxon>Marinilabiliales</taxon>
        <taxon>Prolixibacteraceae</taxon>
        <taxon>Draconibacterium</taxon>
    </lineage>
</organism>
<feature type="chain" id="PRO_5002330659" description="Glutathione peroxidase" evidence="6">
    <location>
        <begin position="19"/>
        <end position="176"/>
    </location>
</feature>
<dbReference type="PIRSF" id="PIRSF000303">
    <property type="entry name" value="Glutathion_perox"/>
    <property type="match status" value="1"/>
</dbReference>
<dbReference type="PANTHER" id="PTHR11592">
    <property type="entry name" value="GLUTATHIONE PEROXIDASE"/>
    <property type="match status" value="1"/>
</dbReference>
<dbReference type="Proteomes" id="UP000032544">
    <property type="component" value="Unassembled WGS sequence"/>
</dbReference>
<proteinExistence type="inferred from homology"/>
<evidence type="ECO:0000256" key="2">
    <source>
        <dbReference type="ARBA" id="ARBA00022559"/>
    </source>
</evidence>
<keyword evidence="2 5" id="KW-0575">Peroxidase</keyword>
<dbReference type="STRING" id="1544798.LH29_22380"/>
<evidence type="ECO:0000256" key="6">
    <source>
        <dbReference type="SAM" id="SignalP"/>
    </source>
</evidence>